<dbReference type="InterPro" id="IPR000555">
    <property type="entry name" value="JAMM/MPN+_dom"/>
</dbReference>
<dbReference type="HOGENOM" id="CLU_116765_4_0_3"/>
<dbReference type="PATRIC" id="fig|13035.3.peg.2427"/>
<dbReference type="Gene3D" id="3.40.140.10">
    <property type="entry name" value="Cytidine Deaminase, domain 2"/>
    <property type="match status" value="1"/>
</dbReference>
<evidence type="ECO:0000313" key="7">
    <source>
        <dbReference type="EMBL" id="AFZ50771.1"/>
    </source>
</evidence>
<dbReference type="Pfam" id="PF14464">
    <property type="entry name" value="Prok-JAB"/>
    <property type="match status" value="1"/>
</dbReference>
<evidence type="ECO:0000256" key="1">
    <source>
        <dbReference type="ARBA" id="ARBA00022670"/>
    </source>
</evidence>
<organism evidence="7 8">
    <name type="scientific">Dactylococcopsis salina (strain PCC 8305)</name>
    <name type="common">Myxobactron salinum</name>
    <dbReference type="NCBI Taxonomy" id="13035"/>
    <lineage>
        <taxon>Bacteria</taxon>
        <taxon>Bacillati</taxon>
        <taxon>Cyanobacteriota</taxon>
        <taxon>Cyanophyceae</taxon>
        <taxon>Nodosilineales</taxon>
        <taxon>Cymatolegaceae</taxon>
        <taxon>Dactylococcopsis</taxon>
    </lineage>
</organism>
<sequence length="150" mass="17427">MIKLTQKQRQQMYRHGENTYPEECCGILFGYSDQETTVVKIWETENVWESGENPLETNTGSKRDRFTIAPETLLEAQKYAREENLTIAGIYHSHPDQVAIPSEFDRAIAWETYSYIIMSVKAKTVVACRSWKLNDQQQFEEEVIVTEGLQ</sequence>
<keyword evidence="3" id="KW-0378">Hydrolase</keyword>
<dbReference type="Proteomes" id="UP000010482">
    <property type="component" value="Chromosome"/>
</dbReference>
<dbReference type="CDD" id="cd08070">
    <property type="entry name" value="MPN_like"/>
    <property type="match status" value="1"/>
</dbReference>
<dbReference type="PANTHER" id="PTHR34858:SF1">
    <property type="entry name" value="CYSO-CYSTEINE PEPTIDASE"/>
    <property type="match status" value="1"/>
</dbReference>
<dbReference type="OrthoDB" id="9802958at2"/>
<dbReference type="InterPro" id="IPR028090">
    <property type="entry name" value="JAB_dom_prok"/>
</dbReference>
<keyword evidence="5" id="KW-0482">Metalloprotease</keyword>
<dbReference type="EMBL" id="CP003944">
    <property type="protein sequence ID" value="AFZ50771.1"/>
    <property type="molecule type" value="Genomic_DNA"/>
</dbReference>
<keyword evidence="1 7" id="KW-0645">Protease</keyword>
<keyword evidence="8" id="KW-1185">Reference proteome</keyword>
<dbReference type="GO" id="GO:0008235">
    <property type="term" value="F:metalloexopeptidase activity"/>
    <property type="evidence" value="ECO:0007669"/>
    <property type="project" value="TreeGrafter"/>
</dbReference>
<dbReference type="PROSITE" id="PS50249">
    <property type="entry name" value="MPN"/>
    <property type="match status" value="1"/>
</dbReference>
<dbReference type="InterPro" id="IPR051929">
    <property type="entry name" value="VirAsm_ModProt"/>
</dbReference>
<keyword evidence="2" id="KW-0479">Metal-binding</keyword>
<evidence type="ECO:0000256" key="2">
    <source>
        <dbReference type="ARBA" id="ARBA00022723"/>
    </source>
</evidence>
<name>K9YV26_DACS8</name>
<evidence type="ECO:0000256" key="5">
    <source>
        <dbReference type="ARBA" id="ARBA00023049"/>
    </source>
</evidence>
<dbReference type="PANTHER" id="PTHR34858">
    <property type="entry name" value="CYSO-CYSTEINE PEPTIDASE"/>
    <property type="match status" value="1"/>
</dbReference>
<evidence type="ECO:0000256" key="3">
    <source>
        <dbReference type="ARBA" id="ARBA00022801"/>
    </source>
</evidence>
<dbReference type="GO" id="GO:0008270">
    <property type="term" value="F:zinc ion binding"/>
    <property type="evidence" value="ECO:0007669"/>
    <property type="project" value="TreeGrafter"/>
</dbReference>
<protein>
    <submittedName>
        <fullName evidence="7">Metal-dependent protease of the PAD1/JAB1 superfamily</fullName>
    </submittedName>
</protein>
<reference evidence="7" key="1">
    <citation type="submission" date="2012-04" db="EMBL/GenBank/DDBJ databases">
        <title>Finished genome of Dactylococcopsis salina PCC 8305.</title>
        <authorList>
            <consortium name="US DOE Joint Genome Institute"/>
            <person name="Gugger M."/>
            <person name="Coursin T."/>
            <person name="Rippka R."/>
            <person name="Tandeau De Marsac N."/>
            <person name="Huntemann M."/>
            <person name="Wei C.-L."/>
            <person name="Han J."/>
            <person name="Detter J.C."/>
            <person name="Han C."/>
            <person name="Tapia R."/>
            <person name="Daligault H."/>
            <person name="Chen A."/>
            <person name="Krypides N."/>
            <person name="Mavromatis K."/>
            <person name="Markowitz V."/>
            <person name="Szeto E."/>
            <person name="Ivanova N."/>
            <person name="Ovchinnikova G."/>
            <person name="Pagani I."/>
            <person name="Pati A."/>
            <person name="Goodwin L."/>
            <person name="Peters L."/>
            <person name="Pitluck S."/>
            <person name="Woyke T."/>
            <person name="Kerfeld C."/>
        </authorList>
    </citation>
    <scope>NUCLEOTIDE SEQUENCE [LARGE SCALE GENOMIC DNA]</scope>
    <source>
        <strain evidence="7">PCC 8305</strain>
    </source>
</reference>
<dbReference type="eggNOG" id="COG1310">
    <property type="taxonomic scope" value="Bacteria"/>
</dbReference>
<dbReference type="STRING" id="13035.Dacsa_2138"/>
<evidence type="ECO:0000256" key="4">
    <source>
        <dbReference type="ARBA" id="ARBA00022833"/>
    </source>
</evidence>
<dbReference type="SUPFAM" id="SSF102712">
    <property type="entry name" value="JAB1/MPN domain"/>
    <property type="match status" value="1"/>
</dbReference>
<dbReference type="SMART" id="SM00232">
    <property type="entry name" value="JAB_MPN"/>
    <property type="match status" value="1"/>
</dbReference>
<dbReference type="InterPro" id="IPR037518">
    <property type="entry name" value="MPN"/>
</dbReference>
<dbReference type="GO" id="GO:0006508">
    <property type="term" value="P:proteolysis"/>
    <property type="evidence" value="ECO:0007669"/>
    <property type="project" value="UniProtKB-KW"/>
</dbReference>
<gene>
    <name evidence="7" type="ORF">Dacsa_2138</name>
</gene>
<feature type="domain" description="MPN" evidence="6">
    <location>
        <begin position="2"/>
        <end position="150"/>
    </location>
</feature>
<dbReference type="KEGG" id="dsl:Dacsa_2138"/>
<proteinExistence type="predicted"/>
<dbReference type="FunFam" id="3.40.140.10:FF:000085">
    <property type="entry name" value="Mov34/MPN/PAD-1 family protein"/>
    <property type="match status" value="1"/>
</dbReference>
<dbReference type="RefSeq" id="WP_015229764.1">
    <property type="nucleotide sequence ID" value="NC_019780.1"/>
</dbReference>
<evidence type="ECO:0000313" key="8">
    <source>
        <dbReference type="Proteomes" id="UP000010482"/>
    </source>
</evidence>
<keyword evidence="4" id="KW-0862">Zinc</keyword>
<dbReference type="AlphaFoldDB" id="K9YV26"/>
<accession>K9YV26</accession>
<evidence type="ECO:0000259" key="6">
    <source>
        <dbReference type="PROSITE" id="PS50249"/>
    </source>
</evidence>